<name>A0ABN2AX59_9ACTN</name>
<proteinExistence type="predicted"/>
<evidence type="ECO:0008006" key="4">
    <source>
        <dbReference type="Google" id="ProtNLM"/>
    </source>
</evidence>
<feature type="signal peptide" evidence="1">
    <location>
        <begin position="1"/>
        <end position="24"/>
    </location>
</feature>
<evidence type="ECO:0000256" key="1">
    <source>
        <dbReference type="SAM" id="SignalP"/>
    </source>
</evidence>
<gene>
    <name evidence="2" type="ORF">GCM10009741_33960</name>
</gene>
<comment type="caution">
    <text evidence="2">The sequence shown here is derived from an EMBL/GenBank/DDBJ whole genome shotgun (WGS) entry which is preliminary data.</text>
</comment>
<feature type="chain" id="PRO_5045743510" description="Ig-like domain-containing protein" evidence="1">
    <location>
        <begin position="25"/>
        <end position="648"/>
    </location>
</feature>
<reference evidence="2 3" key="1">
    <citation type="journal article" date="2019" name="Int. J. Syst. Evol. Microbiol.">
        <title>The Global Catalogue of Microorganisms (GCM) 10K type strain sequencing project: providing services to taxonomists for standard genome sequencing and annotation.</title>
        <authorList>
            <consortium name="The Broad Institute Genomics Platform"/>
            <consortium name="The Broad Institute Genome Sequencing Center for Infectious Disease"/>
            <person name="Wu L."/>
            <person name="Ma J."/>
        </authorList>
    </citation>
    <scope>NUCLEOTIDE SEQUENCE [LARGE SCALE GENOMIC DNA]</scope>
    <source>
        <strain evidence="2 3">JCM 14303</strain>
    </source>
</reference>
<evidence type="ECO:0000313" key="2">
    <source>
        <dbReference type="EMBL" id="GAA1529294.1"/>
    </source>
</evidence>
<evidence type="ECO:0000313" key="3">
    <source>
        <dbReference type="Proteomes" id="UP001500363"/>
    </source>
</evidence>
<dbReference type="RefSeq" id="WP_344175085.1">
    <property type="nucleotide sequence ID" value="NZ_BAAANC010000002.1"/>
</dbReference>
<accession>A0ABN2AX59</accession>
<keyword evidence="1" id="KW-0732">Signal</keyword>
<dbReference type="Proteomes" id="UP001500363">
    <property type="component" value="Unassembled WGS sequence"/>
</dbReference>
<dbReference type="EMBL" id="BAAANC010000002">
    <property type="protein sequence ID" value="GAA1529294.1"/>
    <property type="molecule type" value="Genomic_DNA"/>
</dbReference>
<keyword evidence="3" id="KW-1185">Reference proteome</keyword>
<sequence>MRTSFRRVLPAVLSLGLVAFVLPAATAAASAVAEPSVTVLSPAADSTVPLGDLAVRMAVDLGGESSGRVDVTLGYYVSGAVDIPAGSCADGCEVTVPLRFGEWNTPRPGGGSALLSAKLTTAGGVVTYGGGTLYLSGPTAISDVKYLRAGELFDGGVADATGTFRVSVDYPPGDAVAELRLIDSGGVTRTTTSAPFSISRGLSKDALFDLDLSGLADGLYQVETKARGTDGFYGQGRTSSLRVTHANPAGFAARDEWMIAGAAPYGSALTVQGPLLSGSRPATVKLTVNGAERQVVVTPGWSTNNWQQPTARQSVSVSMQGAELPIGTHQTEFTLYDQAGRMIGEPAKQSVVVSDFSGKAVAPTLVVGRKSTVTLSADGPVGYPLTTCYVELTAPKPMDTVPMGQLCASGTLRATAPVTPKASGASYLSLSLDTGVGYYKVISQPVQVYAARRAVVSAPATPYGARGTAKVTVQDNHTTGAWTAAPAGVTVTLQRQVVGSTAWATVGSVKTVAGGIASIPFTSGVNGSFRAVLASSVPAETVVSPSIAAVSYATVVWRSVPTSATRGKAVTYQVAASPYDAGAVAHLQVRKPGSTTWTIVRSVAVPTSTVTSLGYAFPTAGSWGVRVLRAATTQHAAGLSGAATVKVS</sequence>
<protein>
    <recommendedName>
        <fullName evidence="4">Ig-like domain-containing protein</fullName>
    </recommendedName>
</protein>
<organism evidence="2 3">
    <name type="scientific">Kribbella lupini</name>
    <dbReference type="NCBI Taxonomy" id="291602"/>
    <lineage>
        <taxon>Bacteria</taxon>
        <taxon>Bacillati</taxon>
        <taxon>Actinomycetota</taxon>
        <taxon>Actinomycetes</taxon>
        <taxon>Propionibacteriales</taxon>
        <taxon>Kribbellaceae</taxon>
        <taxon>Kribbella</taxon>
    </lineage>
</organism>